<proteinExistence type="predicted"/>
<dbReference type="SUPFAM" id="SSF57716">
    <property type="entry name" value="Glucocorticoid receptor-like (DNA-binding domain)"/>
    <property type="match status" value="1"/>
</dbReference>
<accession>A0A142VUY2</accession>
<dbReference type="STRING" id="1219058.AOA14_03280"/>
<feature type="domain" description="Zinc finger DksA/TraR C4-type" evidence="5">
    <location>
        <begin position="78"/>
        <end position="111"/>
    </location>
</feature>
<dbReference type="PROSITE" id="PS51128">
    <property type="entry name" value="ZF_DKSA_2"/>
    <property type="match status" value="1"/>
</dbReference>
<dbReference type="EMBL" id="CP013342">
    <property type="protein sequence ID" value="AMU93628.1"/>
    <property type="molecule type" value="Genomic_DNA"/>
</dbReference>
<evidence type="ECO:0000256" key="4">
    <source>
        <dbReference type="PROSITE-ProRule" id="PRU00510"/>
    </source>
</evidence>
<name>A0A142VUY2_9SPHN</name>
<reference evidence="7" key="1">
    <citation type="submission" date="2015-11" db="EMBL/GenBank/DDBJ databases">
        <authorList>
            <person name="Zhang Y."/>
            <person name="Guo Z."/>
        </authorList>
    </citation>
    <scope>NUCLEOTIDE SEQUENCE</scope>
    <source>
        <strain evidence="7">203-1</strain>
    </source>
</reference>
<gene>
    <name evidence="7" type="ORF">AOA14_03280</name>
</gene>
<dbReference type="GO" id="GO:0008270">
    <property type="term" value="F:zinc ion binding"/>
    <property type="evidence" value="ECO:0007669"/>
    <property type="project" value="UniProtKB-KW"/>
</dbReference>
<protein>
    <submittedName>
        <fullName evidence="7">Conjugal transfer protein TraR</fullName>
    </submittedName>
</protein>
<feature type="domain" description="DnaK suppressor protein-like N-terminal" evidence="6">
    <location>
        <begin position="15"/>
        <end position="75"/>
    </location>
</feature>
<sequence length="113" mass="11693">MSRGGDSFASVRTGLILRLADLRARGARVASDLTAPISADAEDAAIEREDDDALASEDALLARQVAAVTAAIARIDEGSYGICTSCGKDIGEERLAAKPEAALCIECARKLSA</sequence>
<dbReference type="KEGG" id="ster:AOA14_03280"/>
<dbReference type="PANTHER" id="PTHR33823:SF4">
    <property type="entry name" value="GENERAL STRESS PROTEIN 16O"/>
    <property type="match status" value="1"/>
</dbReference>
<keyword evidence="1" id="KW-0479">Metal-binding</keyword>
<reference evidence="7" key="2">
    <citation type="journal article" date="2016" name="Genome Announc.">
        <title>Complete Genome Sequence of Sphingopyxis terrae Strain 203-1 (NBRC 111660), a Polyethylene Glycol Degrader.</title>
        <authorList>
            <person name="Ohtsubo Y."/>
            <person name="Nonoyama S."/>
            <person name="Nagata Y."/>
            <person name="Numata M."/>
            <person name="Tsuchikane K."/>
            <person name="Hosoyama A."/>
            <person name="Yamazoe A."/>
            <person name="Tsuda M."/>
            <person name="Fujita N."/>
            <person name="Kawai F."/>
        </authorList>
    </citation>
    <scope>NUCLEOTIDE SEQUENCE [LARGE SCALE GENOMIC DNA]</scope>
    <source>
        <strain evidence="7">203-1</strain>
    </source>
</reference>
<dbReference type="PANTHER" id="PTHR33823">
    <property type="entry name" value="RNA POLYMERASE-BINDING TRANSCRIPTION FACTOR DKSA-RELATED"/>
    <property type="match status" value="1"/>
</dbReference>
<evidence type="ECO:0000256" key="2">
    <source>
        <dbReference type="ARBA" id="ARBA00022771"/>
    </source>
</evidence>
<dbReference type="InterPro" id="IPR000962">
    <property type="entry name" value="Znf_DskA_TraR"/>
</dbReference>
<evidence type="ECO:0000256" key="1">
    <source>
        <dbReference type="ARBA" id="ARBA00022723"/>
    </source>
</evidence>
<evidence type="ECO:0000259" key="6">
    <source>
        <dbReference type="Pfam" id="PF21173"/>
    </source>
</evidence>
<dbReference type="AlphaFoldDB" id="A0A142VUY2"/>
<feature type="zinc finger region" description="dksA C4-type" evidence="4">
    <location>
        <begin position="83"/>
        <end position="107"/>
    </location>
</feature>
<keyword evidence="2" id="KW-0863">Zinc-finger</keyword>
<dbReference type="Pfam" id="PF01258">
    <property type="entry name" value="zf-dskA_traR"/>
    <property type="match status" value="1"/>
</dbReference>
<dbReference type="InterPro" id="IPR048487">
    <property type="entry name" value="DksA-like_N"/>
</dbReference>
<dbReference type="RefSeq" id="WP_062900740.1">
    <property type="nucleotide sequence ID" value="NZ_CP013342.1"/>
</dbReference>
<dbReference type="Pfam" id="PF21173">
    <property type="entry name" value="DksA-like_N"/>
    <property type="match status" value="1"/>
</dbReference>
<dbReference type="Gene3D" id="1.20.120.910">
    <property type="entry name" value="DksA, coiled-coil domain"/>
    <property type="match status" value="1"/>
</dbReference>
<keyword evidence="3" id="KW-0862">Zinc</keyword>
<evidence type="ECO:0000256" key="3">
    <source>
        <dbReference type="ARBA" id="ARBA00022833"/>
    </source>
</evidence>
<evidence type="ECO:0000259" key="5">
    <source>
        <dbReference type="Pfam" id="PF01258"/>
    </source>
</evidence>
<evidence type="ECO:0000313" key="7">
    <source>
        <dbReference type="EMBL" id="AMU93628.1"/>
    </source>
</evidence>
<dbReference type="Proteomes" id="UP000076234">
    <property type="component" value="Chromosome"/>
</dbReference>
<organism evidence="7">
    <name type="scientific">Sphingopyxis terrae subsp. terrae NBRC 15098</name>
    <dbReference type="NCBI Taxonomy" id="1219058"/>
    <lineage>
        <taxon>Bacteria</taxon>
        <taxon>Pseudomonadati</taxon>
        <taxon>Pseudomonadota</taxon>
        <taxon>Alphaproteobacteria</taxon>
        <taxon>Sphingomonadales</taxon>
        <taxon>Sphingomonadaceae</taxon>
        <taxon>Sphingopyxis</taxon>
    </lineage>
</organism>